<evidence type="ECO:0000313" key="2">
    <source>
        <dbReference type="Proteomes" id="UP000615687"/>
    </source>
</evidence>
<reference evidence="1 2" key="1">
    <citation type="submission" date="2020-09" db="EMBL/GenBank/DDBJ databases">
        <title>The genome sequence of type strain Labrenzia polysiphoniae KACC 19711.</title>
        <authorList>
            <person name="Liu Y."/>
        </authorList>
    </citation>
    <scope>NUCLEOTIDE SEQUENCE [LARGE SCALE GENOMIC DNA]</scope>
    <source>
        <strain evidence="1 2">KACC 19711</strain>
    </source>
</reference>
<keyword evidence="2" id="KW-1185">Reference proteome</keyword>
<dbReference type="EMBL" id="JACYXJ010000005">
    <property type="protein sequence ID" value="MBD8877674.1"/>
    <property type="molecule type" value="Genomic_DNA"/>
</dbReference>
<accession>A0ABR9CCR2</accession>
<gene>
    <name evidence="1" type="ORF">IG617_15355</name>
</gene>
<evidence type="ECO:0000313" key="1">
    <source>
        <dbReference type="EMBL" id="MBD8877674.1"/>
    </source>
</evidence>
<organism evidence="1 2">
    <name type="scientific">Roseibium polysiphoniae</name>
    <dbReference type="NCBI Taxonomy" id="2571221"/>
    <lineage>
        <taxon>Bacteria</taxon>
        <taxon>Pseudomonadati</taxon>
        <taxon>Pseudomonadota</taxon>
        <taxon>Alphaproteobacteria</taxon>
        <taxon>Hyphomicrobiales</taxon>
        <taxon>Stappiaceae</taxon>
        <taxon>Roseibium</taxon>
    </lineage>
</organism>
<comment type="caution">
    <text evidence="1">The sequence shown here is derived from an EMBL/GenBank/DDBJ whole genome shotgun (WGS) entry which is preliminary data.</text>
</comment>
<sequence>MSILASGVEYGAASARQTAERAVHLRQHGVTSDFTEKRMTTFETFKDGPAREILSRIGVDLDACLGWADFRSRFVEQNREMRDKNPDDSLASRARDLDGILSTGERSVLHAALAAADFADIADELWNWEVIDRLDPSHREAVAAAILREDAV</sequence>
<protein>
    <submittedName>
        <fullName evidence="1">Uncharacterized protein</fullName>
    </submittedName>
</protein>
<dbReference type="RefSeq" id="WP_209008510.1">
    <property type="nucleotide sequence ID" value="NZ_JACYXJ010000005.1"/>
</dbReference>
<name>A0ABR9CCR2_9HYPH</name>
<proteinExistence type="predicted"/>
<dbReference type="Proteomes" id="UP000615687">
    <property type="component" value="Unassembled WGS sequence"/>
</dbReference>